<keyword evidence="10" id="KW-1185">Reference proteome</keyword>
<dbReference type="GO" id="GO:0009636">
    <property type="term" value="P:response to toxic substance"/>
    <property type="evidence" value="ECO:0007669"/>
    <property type="project" value="UniProtKB-ARBA"/>
</dbReference>
<dbReference type="InterPro" id="IPR040079">
    <property type="entry name" value="Glutathione_S-Trfase"/>
</dbReference>
<dbReference type="EC" id="2.5.1.18" evidence="2"/>
<dbReference type="InterPro" id="IPR004046">
    <property type="entry name" value="GST_C"/>
</dbReference>
<dbReference type="EMBL" id="JARJCN010000008">
    <property type="protein sequence ID" value="KAJ7098529.1"/>
    <property type="molecule type" value="Genomic_DNA"/>
</dbReference>
<gene>
    <name evidence="9" type="ORF">B0H15DRAFT_580518</name>
</gene>
<comment type="caution">
    <text evidence="9">The sequence shown here is derived from an EMBL/GenBank/DDBJ whole genome shotgun (WGS) entry which is preliminary data.</text>
</comment>
<dbReference type="SFLD" id="SFLDS00019">
    <property type="entry name" value="Glutathione_Transferase_(cytos"/>
    <property type="match status" value="1"/>
</dbReference>
<keyword evidence="6" id="KW-0812">Transmembrane</keyword>
<dbReference type="GO" id="GO:0004364">
    <property type="term" value="F:glutathione transferase activity"/>
    <property type="evidence" value="ECO:0007669"/>
    <property type="project" value="UniProtKB-EC"/>
</dbReference>
<keyword evidence="3" id="KW-0808">Transferase</keyword>
<organism evidence="9 10">
    <name type="scientific">Mycena belliarum</name>
    <dbReference type="NCBI Taxonomy" id="1033014"/>
    <lineage>
        <taxon>Eukaryota</taxon>
        <taxon>Fungi</taxon>
        <taxon>Dikarya</taxon>
        <taxon>Basidiomycota</taxon>
        <taxon>Agaricomycotina</taxon>
        <taxon>Agaricomycetes</taxon>
        <taxon>Agaricomycetidae</taxon>
        <taxon>Agaricales</taxon>
        <taxon>Marasmiineae</taxon>
        <taxon>Mycenaceae</taxon>
        <taxon>Mycena</taxon>
    </lineage>
</organism>
<evidence type="ECO:0000256" key="5">
    <source>
        <dbReference type="ARBA" id="ARBA00053259"/>
    </source>
</evidence>
<evidence type="ECO:0000313" key="10">
    <source>
        <dbReference type="Proteomes" id="UP001222325"/>
    </source>
</evidence>
<evidence type="ECO:0000256" key="1">
    <source>
        <dbReference type="ARBA" id="ARBA00010128"/>
    </source>
</evidence>
<dbReference type="Pfam" id="PF13409">
    <property type="entry name" value="GST_N_2"/>
    <property type="match status" value="1"/>
</dbReference>
<dbReference type="SUPFAM" id="SSF52833">
    <property type="entry name" value="Thioredoxin-like"/>
    <property type="match status" value="1"/>
</dbReference>
<evidence type="ECO:0000256" key="4">
    <source>
        <dbReference type="ARBA" id="ARBA00047960"/>
    </source>
</evidence>
<feature type="domain" description="GST N-terminal" evidence="7">
    <location>
        <begin position="2"/>
        <end position="84"/>
    </location>
</feature>
<dbReference type="PROSITE" id="PS50405">
    <property type="entry name" value="GST_CTER"/>
    <property type="match status" value="1"/>
</dbReference>
<comment type="function">
    <text evidence="5">May be involved in the conjugation of reduced glutathione to a wide number of exogenous and endogenous hydrophobic electrophiles and have a detoxification role against certain herbicides.</text>
</comment>
<dbReference type="InterPro" id="IPR036249">
    <property type="entry name" value="Thioredoxin-like_sf"/>
</dbReference>
<evidence type="ECO:0000256" key="6">
    <source>
        <dbReference type="SAM" id="Phobius"/>
    </source>
</evidence>
<evidence type="ECO:0000259" key="7">
    <source>
        <dbReference type="PROSITE" id="PS50404"/>
    </source>
</evidence>
<dbReference type="SUPFAM" id="SSF47616">
    <property type="entry name" value="GST C-terminal domain-like"/>
    <property type="match status" value="1"/>
</dbReference>
<dbReference type="Gene3D" id="1.20.1050.10">
    <property type="match status" value="1"/>
</dbReference>
<dbReference type="PANTHER" id="PTHR43900:SF3">
    <property type="entry name" value="GLUTATHIONE S-TRANSFERASE RHO"/>
    <property type="match status" value="1"/>
</dbReference>
<proteinExistence type="inferred from homology"/>
<accession>A0AAD6UIV9</accession>
<reference evidence="9" key="1">
    <citation type="submission" date="2023-03" db="EMBL/GenBank/DDBJ databases">
        <title>Massive genome expansion in bonnet fungi (Mycena s.s.) driven by repeated elements and novel gene families across ecological guilds.</title>
        <authorList>
            <consortium name="Lawrence Berkeley National Laboratory"/>
            <person name="Harder C.B."/>
            <person name="Miyauchi S."/>
            <person name="Viragh M."/>
            <person name="Kuo A."/>
            <person name="Thoen E."/>
            <person name="Andreopoulos B."/>
            <person name="Lu D."/>
            <person name="Skrede I."/>
            <person name="Drula E."/>
            <person name="Henrissat B."/>
            <person name="Morin E."/>
            <person name="Kohler A."/>
            <person name="Barry K."/>
            <person name="LaButti K."/>
            <person name="Morin E."/>
            <person name="Salamov A."/>
            <person name="Lipzen A."/>
            <person name="Mereny Z."/>
            <person name="Hegedus B."/>
            <person name="Baldrian P."/>
            <person name="Stursova M."/>
            <person name="Weitz H."/>
            <person name="Taylor A."/>
            <person name="Grigoriev I.V."/>
            <person name="Nagy L.G."/>
            <person name="Martin F."/>
            <person name="Kauserud H."/>
        </authorList>
    </citation>
    <scope>NUCLEOTIDE SEQUENCE</scope>
    <source>
        <strain evidence="9">CBHHK173m</strain>
    </source>
</reference>
<dbReference type="SFLD" id="SFLDG00358">
    <property type="entry name" value="Main_(cytGST)"/>
    <property type="match status" value="1"/>
</dbReference>
<dbReference type="GO" id="GO:0043295">
    <property type="term" value="F:glutathione binding"/>
    <property type="evidence" value="ECO:0007669"/>
    <property type="project" value="TreeGrafter"/>
</dbReference>
<name>A0AAD6UIV9_9AGAR</name>
<dbReference type="PANTHER" id="PTHR43900">
    <property type="entry name" value="GLUTATHIONE S-TRANSFERASE RHO"/>
    <property type="match status" value="1"/>
</dbReference>
<dbReference type="AlphaFoldDB" id="A0AAD6UIV9"/>
<evidence type="ECO:0000256" key="3">
    <source>
        <dbReference type="ARBA" id="ARBA00022679"/>
    </source>
</evidence>
<evidence type="ECO:0000256" key="2">
    <source>
        <dbReference type="ARBA" id="ARBA00012452"/>
    </source>
</evidence>
<keyword evidence="6" id="KW-0472">Membrane</keyword>
<dbReference type="GO" id="GO:0005737">
    <property type="term" value="C:cytoplasm"/>
    <property type="evidence" value="ECO:0007669"/>
    <property type="project" value="TreeGrafter"/>
</dbReference>
<dbReference type="Pfam" id="PF00043">
    <property type="entry name" value="GST_C"/>
    <property type="match status" value="1"/>
</dbReference>
<dbReference type="PROSITE" id="PS50404">
    <property type="entry name" value="GST_NTER"/>
    <property type="match status" value="1"/>
</dbReference>
<keyword evidence="6" id="KW-1133">Transmembrane helix</keyword>
<dbReference type="PROSITE" id="PS51257">
    <property type="entry name" value="PROKAR_LIPOPROTEIN"/>
    <property type="match status" value="1"/>
</dbReference>
<evidence type="ECO:0000259" key="8">
    <source>
        <dbReference type="PROSITE" id="PS50405"/>
    </source>
</evidence>
<evidence type="ECO:0000313" key="9">
    <source>
        <dbReference type="EMBL" id="KAJ7098529.1"/>
    </source>
</evidence>
<dbReference type="Proteomes" id="UP001222325">
    <property type="component" value="Unassembled WGS sequence"/>
</dbReference>
<sequence length="221" mass="24488">MPVLKFYSWSYAAGGCGLIAMVLAEKQIPFELVLVDMAKGDHKTPEYVAKHPFGQVPMIDDDGFILYESRAICRYLAEKYADRGTPLIPTSLPAKALFEQAASIEFANFHPLVGKIMLEAIYKMHNNLPPDEAVLTQAKSDLAAKLDVYEVILSTQNYLGGNEFTLADLFHLAFAPSLAQQGHNIMADRGPNVTRWWNDVSSRPSWVKLQADGIPGIKSTM</sequence>
<dbReference type="FunFam" id="1.20.1050.10:FF:000004">
    <property type="entry name" value="Glutathione S-transferase F2"/>
    <property type="match status" value="1"/>
</dbReference>
<dbReference type="FunFam" id="3.40.30.10:FF:000039">
    <property type="entry name" value="Glutathione S-transferase domain"/>
    <property type="match status" value="1"/>
</dbReference>
<protein>
    <recommendedName>
        <fullName evidence="2">glutathione transferase</fullName>
        <ecNumber evidence="2">2.5.1.18</ecNumber>
    </recommendedName>
</protein>
<comment type="catalytic activity">
    <reaction evidence="4">
        <text>RX + glutathione = an S-substituted glutathione + a halide anion + H(+)</text>
        <dbReference type="Rhea" id="RHEA:16437"/>
        <dbReference type="ChEBI" id="CHEBI:15378"/>
        <dbReference type="ChEBI" id="CHEBI:16042"/>
        <dbReference type="ChEBI" id="CHEBI:17792"/>
        <dbReference type="ChEBI" id="CHEBI:57925"/>
        <dbReference type="ChEBI" id="CHEBI:90779"/>
        <dbReference type="EC" id="2.5.1.18"/>
    </reaction>
</comment>
<feature type="domain" description="GST C-terminal" evidence="8">
    <location>
        <begin position="91"/>
        <end position="221"/>
    </location>
</feature>
<dbReference type="InterPro" id="IPR036282">
    <property type="entry name" value="Glutathione-S-Trfase_C_sf"/>
</dbReference>
<dbReference type="Gene3D" id="3.40.30.10">
    <property type="entry name" value="Glutaredoxin"/>
    <property type="match status" value="1"/>
</dbReference>
<dbReference type="InterPro" id="IPR004045">
    <property type="entry name" value="Glutathione_S-Trfase_N"/>
</dbReference>
<dbReference type="GO" id="GO:0006749">
    <property type="term" value="P:glutathione metabolic process"/>
    <property type="evidence" value="ECO:0007669"/>
    <property type="project" value="TreeGrafter"/>
</dbReference>
<feature type="transmembrane region" description="Helical" evidence="6">
    <location>
        <begin position="6"/>
        <end position="24"/>
    </location>
</feature>
<comment type="similarity">
    <text evidence="1">Belongs to the GST superfamily. Phi family.</text>
</comment>
<dbReference type="InterPro" id="IPR010987">
    <property type="entry name" value="Glutathione-S-Trfase_C-like"/>
</dbReference>